<evidence type="ECO:0000256" key="1">
    <source>
        <dbReference type="SAM" id="MobiDB-lite"/>
    </source>
</evidence>
<protein>
    <submittedName>
        <fullName evidence="2">Uncharacterized protein</fullName>
    </submittedName>
</protein>
<gene>
    <name evidence="2" type="ORF">JI435_413900</name>
</gene>
<dbReference type="EMBL" id="CP069032">
    <property type="protein sequence ID" value="QRC99737.1"/>
    <property type="molecule type" value="Genomic_DNA"/>
</dbReference>
<evidence type="ECO:0000313" key="3">
    <source>
        <dbReference type="Proteomes" id="UP000663193"/>
    </source>
</evidence>
<dbReference type="Proteomes" id="UP000663193">
    <property type="component" value="Chromosome 10"/>
</dbReference>
<name>A0A7U2F6Q3_PHANO</name>
<accession>A0A7U2F6Q3</accession>
<dbReference type="VEuPathDB" id="FungiDB:JI435_413900"/>
<feature type="region of interest" description="Disordered" evidence="1">
    <location>
        <begin position="1"/>
        <end position="24"/>
    </location>
</feature>
<keyword evidence="3" id="KW-1185">Reference proteome</keyword>
<organism evidence="2 3">
    <name type="scientific">Phaeosphaeria nodorum (strain SN15 / ATCC MYA-4574 / FGSC 10173)</name>
    <name type="common">Glume blotch fungus</name>
    <name type="synonym">Parastagonospora nodorum</name>
    <dbReference type="NCBI Taxonomy" id="321614"/>
    <lineage>
        <taxon>Eukaryota</taxon>
        <taxon>Fungi</taxon>
        <taxon>Dikarya</taxon>
        <taxon>Ascomycota</taxon>
        <taxon>Pezizomycotina</taxon>
        <taxon>Dothideomycetes</taxon>
        <taxon>Pleosporomycetidae</taxon>
        <taxon>Pleosporales</taxon>
        <taxon>Pleosporineae</taxon>
        <taxon>Phaeosphaeriaceae</taxon>
        <taxon>Parastagonospora</taxon>
    </lineage>
</organism>
<dbReference type="AlphaFoldDB" id="A0A7U2F6Q3"/>
<sequence>MLGVIATSPHTSSQTHTSSTSKSCHLTMAGSLPTPWAWAKRERWCSPSSWDTFTSRTGRKCKMPEQKGLILRRRTSTSSHNDDWLGRAADAWKNEVVAMDPANSTLCDPSDPLVVRFCIFSDPALENIGIPTNEEVVEMQTDTATALADELAAVNKSVRLQTFTLKILEHVETVHWTMAEANMPAVHPEATKHRPAPSAARFALVRGFGKVDRHVFRADNTMSVTAQRTITRKGILQVETNAILLPGHVTVWGGLYSMNSTIASRRAQSWPSFTRIFESITKDTNGKHGLCPERGSAVDKVTGKHTYKTCNRVYASTAKTSSPQHSQTSDINGLVINRQWRDVVANVRCSADQFKALDGVRN</sequence>
<dbReference type="OrthoDB" id="3798348at2759"/>
<proteinExistence type="predicted"/>
<evidence type="ECO:0000313" key="2">
    <source>
        <dbReference type="EMBL" id="QRC99737.1"/>
    </source>
</evidence>
<feature type="compositionally biased region" description="Low complexity" evidence="1">
    <location>
        <begin position="7"/>
        <end position="24"/>
    </location>
</feature>
<reference evidence="3" key="1">
    <citation type="journal article" date="2021" name="BMC Genomics">
        <title>Chromosome-level genome assembly and manually-curated proteome of model necrotroph Parastagonospora nodorum Sn15 reveals a genome-wide trove of candidate effector homologs, and redundancy of virulence-related functions within an accessory chromosome.</title>
        <authorList>
            <person name="Bertazzoni S."/>
            <person name="Jones D.A.B."/>
            <person name="Phan H.T."/>
            <person name="Tan K.-C."/>
            <person name="Hane J.K."/>
        </authorList>
    </citation>
    <scope>NUCLEOTIDE SEQUENCE [LARGE SCALE GENOMIC DNA]</scope>
    <source>
        <strain evidence="3">SN15 / ATCC MYA-4574 / FGSC 10173)</strain>
    </source>
</reference>